<organism evidence="2 3">
    <name type="scientific">Clostridium brassicae</name>
    <dbReference type="NCBI Taxonomy" id="2999072"/>
    <lineage>
        <taxon>Bacteria</taxon>
        <taxon>Bacillati</taxon>
        <taxon>Bacillota</taxon>
        <taxon>Clostridia</taxon>
        <taxon>Eubacteriales</taxon>
        <taxon>Clostridiaceae</taxon>
        <taxon>Clostridium</taxon>
    </lineage>
</organism>
<dbReference type="Pfam" id="PF00561">
    <property type="entry name" value="Abhydrolase_1"/>
    <property type="match status" value="1"/>
</dbReference>
<dbReference type="InterPro" id="IPR000073">
    <property type="entry name" value="AB_hydrolase_1"/>
</dbReference>
<protein>
    <submittedName>
        <fullName evidence="2">Alpha/beta hydrolase</fullName>
    </submittedName>
</protein>
<dbReference type="InterPro" id="IPR029058">
    <property type="entry name" value="AB_hydrolase_fold"/>
</dbReference>
<keyword evidence="3" id="KW-1185">Reference proteome</keyword>
<gene>
    <name evidence="2" type="ORF">OW729_16105</name>
</gene>
<dbReference type="GO" id="GO:0016787">
    <property type="term" value="F:hydrolase activity"/>
    <property type="evidence" value="ECO:0007669"/>
    <property type="project" value="UniProtKB-KW"/>
</dbReference>
<evidence type="ECO:0000259" key="1">
    <source>
        <dbReference type="Pfam" id="PF00561"/>
    </source>
</evidence>
<sequence>MIAKINGIDLYYEDKGQGPALVFIHGLGENAESWKYQIDVFSKSFRTIVMDLRGHYRSGDGDEFITMELFAKDVLALLDYLGIDKAHFVGLSMGGLICQEIAIKNQNRMLTMTLSDAAGYYPEPMCTTGLDERLERIDRMPMEELGELIAKAACKINVEESILKEAIQMFQLNRVKPYRQATYSTLKADYREYHEDMNIPTFISVGQFDPVTPIVYAQYLNENIIGSKMQIIPDASHLSKMDNAPAYNLALAEFLIAYETESAIPVIEILK</sequence>
<dbReference type="PANTHER" id="PTHR43433:SF5">
    <property type="entry name" value="AB HYDROLASE-1 DOMAIN-CONTAINING PROTEIN"/>
    <property type="match status" value="1"/>
</dbReference>
<dbReference type="PANTHER" id="PTHR43433">
    <property type="entry name" value="HYDROLASE, ALPHA/BETA FOLD FAMILY PROTEIN"/>
    <property type="match status" value="1"/>
</dbReference>
<evidence type="ECO:0000313" key="3">
    <source>
        <dbReference type="Proteomes" id="UP001144612"/>
    </source>
</evidence>
<accession>A0ABT4DCX7</accession>
<reference evidence="2" key="1">
    <citation type="submission" date="2022-12" db="EMBL/GenBank/DDBJ databases">
        <title>Clostridium sp. nov., isolated from industrial wastewater.</title>
        <authorList>
            <person name="Jiayan W."/>
        </authorList>
    </citation>
    <scope>NUCLEOTIDE SEQUENCE</scope>
    <source>
        <strain evidence="2">ZC22-4</strain>
    </source>
</reference>
<feature type="domain" description="AB hydrolase-1" evidence="1">
    <location>
        <begin position="19"/>
        <end position="122"/>
    </location>
</feature>
<dbReference type="RefSeq" id="WP_268062579.1">
    <property type="nucleotide sequence ID" value="NZ_JAPQFJ010000021.1"/>
</dbReference>
<evidence type="ECO:0000313" key="2">
    <source>
        <dbReference type="EMBL" id="MCY6960142.1"/>
    </source>
</evidence>
<name>A0ABT4DCX7_9CLOT</name>
<dbReference type="EMBL" id="JAPQFJ010000021">
    <property type="protein sequence ID" value="MCY6960142.1"/>
    <property type="molecule type" value="Genomic_DNA"/>
</dbReference>
<dbReference type="SUPFAM" id="SSF53474">
    <property type="entry name" value="alpha/beta-Hydrolases"/>
    <property type="match status" value="1"/>
</dbReference>
<keyword evidence="2" id="KW-0378">Hydrolase</keyword>
<proteinExistence type="predicted"/>
<dbReference type="InterPro" id="IPR050471">
    <property type="entry name" value="AB_hydrolase"/>
</dbReference>
<dbReference type="Gene3D" id="3.40.50.1820">
    <property type="entry name" value="alpha/beta hydrolase"/>
    <property type="match status" value="1"/>
</dbReference>
<comment type="caution">
    <text evidence="2">The sequence shown here is derived from an EMBL/GenBank/DDBJ whole genome shotgun (WGS) entry which is preliminary data.</text>
</comment>
<dbReference type="Proteomes" id="UP001144612">
    <property type="component" value="Unassembled WGS sequence"/>
</dbReference>